<name>A0A4Q2D931_9AGAR</name>
<evidence type="ECO:0000313" key="3">
    <source>
        <dbReference type="Proteomes" id="UP000290288"/>
    </source>
</evidence>
<accession>A0A4Q2D931</accession>
<keyword evidence="1" id="KW-0732">Signal</keyword>
<sequence>MLWGVKLALAAPLSFFAFATAQPATCGGNPDATTWYTNAIDNTFPKALADYTAVIDAFPSANATPEDIDRVYHAGESLYRQWLASISNGISLALVEVFRECENAPIAVATLFNSTSKVQALSPQLKNIMNAVSRFEPQVLAQGQGGHWAIYQTLDLLSYNLCALEDAFMEYYNAVEAVRAQYYRKEYGNPPSRP</sequence>
<dbReference type="AlphaFoldDB" id="A0A4Q2D931"/>
<gene>
    <name evidence="2" type="ORF">EST38_g9779</name>
</gene>
<dbReference type="OrthoDB" id="3079723at2759"/>
<feature type="signal peptide" evidence="1">
    <location>
        <begin position="1"/>
        <end position="21"/>
    </location>
</feature>
<proteinExistence type="predicted"/>
<dbReference type="Proteomes" id="UP000290288">
    <property type="component" value="Unassembled WGS sequence"/>
</dbReference>
<comment type="caution">
    <text evidence="2">The sequence shown here is derived from an EMBL/GenBank/DDBJ whole genome shotgun (WGS) entry which is preliminary data.</text>
</comment>
<keyword evidence="3" id="KW-1185">Reference proteome</keyword>
<organism evidence="2 3">
    <name type="scientific">Candolleomyces aberdarensis</name>
    <dbReference type="NCBI Taxonomy" id="2316362"/>
    <lineage>
        <taxon>Eukaryota</taxon>
        <taxon>Fungi</taxon>
        <taxon>Dikarya</taxon>
        <taxon>Basidiomycota</taxon>
        <taxon>Agaricomycotina</taxon>
        <taxon>Agaricomycetes</taxon>
        <taxon>Agaricomycetidae</taxon>
        <taxon>Agaricales</taxon>
        <taxon>Agaricineae</taxon>
        <taxon>Psathyrellaceae</taxon>
        <taxon>Candolleomyces</taxon>
    </lineage>
</organism>
<feature type="chain" id="PRO_5020249284" evidence="1">
    <location>
        <begin position="22"/>
        <end position="194"/>
    </location>
</feature>
<protein>
    <submittedName>
        <fullName evidence="2">Uncharacterized protein</fullName>
    </submittedName>
</protein>
<dbReference type="EMBL" id="SDEE01000477">
    <property type="protein sequence ID" value="RXW16070.1"/>
    <property type="molecule type" value="Genomic_DNA"/>
</dbReference>
<evidence type="ECO:0000313" key="2">
    <source>
        <dbReference type="EMBL" id="RXW16070.1"/>
    </source>
</evidence>
<evidence type="ECO:0000256" key="1">
    <source>
        <dbReference type="SAM" id="SignalP"/>
    </source>
</evidence>
<reference evidence="2 3" key="1">
    <citation type="submission" date="2019-01" db="EMBL/GenBank/DDBJ databases">
        <title>Draft genome sequence of Psathyrella aberdarensis IHI B618.</title>
        <authorList>
            <person name="Buettner E."/>
            <person name="Kellner H."/>
        </authorList>
    </citation>
    <scope>NUCLEOTIDE SEQUENCE [LARGE SCALE GENOMIC DNA]</scope>
    <source>
        <strain evidence="2 3">IHI B618</strain>
    </source>
</reference>